<dbReference type="InterPro" id="IPR022164">
    <property type="entry name" value="Kinesin-like"/>
</dbReference>
<evidence type="ECO:0000256" key="1">
    <source>
        <dbReference type="ARBA" id="ARBA00022741"/>
    </source>
</evidence>
<keyword evidence="9" id="KW-1185">Reference proteome</keyword>
<dbReference type="SMART" id="SM00129">
    <property type="entry name" value="KISc"/>
    <property type="match status" value="1"/>
</dbReference>
<evidence type="ECO:0000259" key="7">
    <source>
        <dbReference type="PROSITE" id="PS50067"/>
    </source>
</evidence>
<sequence>MNVKNQTSNISVAIRCRPPNHKEFINKQLPILNFVDNHSIALISPQNTNDQSFTNEQHKTFSFDHVFWSKNKNTNQQPSDTSPIESNSTSPTLHSQPKNSSLPSISESKNNIDSHYTNPQNNIDSHYTSQKHVYETVAKPLLQHAFDGYNICVFAYGQTSSGKTYTMIGKEPTLPNEDDSELGIIPRLCKDVFQYIENSKQLGNNCTTNNTRVEVSYLEIYNEKVFDLLDPEKKRKTLRIREHPSLGPYVEDLTKAAVSSFNEIHAVLQAGNTQRVTASTRFNNESSRSHAVFTMKLVHNKYDENKNIQVEIESKISLVDLAGSERTSQIGNDTKRFKEGVSINKSLTTLGKVTSALASKELSNKQVFVPYRESSLTWLLKECLGGNSKTVLIATVSPYEYLESSSTLLYAERAKKIVNRAHINEDSSQTLINQLRSEVSMLRNQLRILIQNEKNNTNQLLNDIDNDFFKPKPKMDLKPDSIGNTNGLEMSPTNLKGPSNFKPSIETKIVAGNPKIEKLQSKLIESEKLYEEFIQPWELKLRRTRTMYQLGDVLDFQNNRTDNESSLKSKSSGNQSISECDSESKKNVFSLHSDQTDTKSKESISNISLNGSSFTNKRYSLKTNINHNFCTATLMEIGPKFFVSNNSKPFSINKGKTFVYGSTKDFSNICFETFKNPEKTLFCEFYNDGYGSIRVFPRNVKVLINGRILKVPIDLPQKCILAIGPNAMFRYTYQNKNIKKKSKVAGNTRISIAHYKPRTRPRHDSHMISSSNFEYEYKTRRKTSLPHLSNLEIHDDTIRYPDGIQSLDNIPTFNISQTSETIQDDPLEIQSKIQKNDLSNSNQSLMSCKPKTNKISLKQIVKEIIWFNRNKKMILICKELLELSVLIKEANISSMKLGIRVYYHLKLVPNENIIQFSLKEPNIIVGGIDLDENFNEPYSNFSESSKSGNLPRIVVRVLDFENNSVYFWPLSSFKKRLERMRKISAYNLNSNYLNHLDYKRIFLNYPNQKYSLIGTAKIPICKEILDGNNIEKSKFCLKLTSWLENDKAQYIIGNLSITKKSNSCSTIEITISKILNFNQMHLQFSTSPIFRNVVCKNRSECEYCLNCTCLPEHFDSNMYSSDLIQHQQNFLELQNPNIKLMQSKQFGVDKGALPVVTSAIAFYEGIPERFSSPISTSISGFIHKNQKSLELENIQEKKNPKQYIKFKMESPKRNMQPVDKNRNFDRTKNLSRIQYDYNPNTATDNDYISVQVFGKLSTNSIKKLMSENITKKMLAPNQSHFTGERLHENFWLVPKSHELAVHINLLEINELGIWEKVPVTFSNLINYPHSDLRNSNGCVSFGKMSEQHETFNETSYLGKKNNEESVNMGQYKQRVFNIRQGLQRRVQVAIVHNSGSSLEVGIASVKIGNPKPVYQNSEKKNNTNFGHSPNLSGVPKKAGGLGMVSLEVFDKGKFPTQLDNRSCSYFNSVWDSSVHKSKLLNRITTGQNYVCMEIVINVFVNGLETGIEFKIPIYVRVVGRTQNNLDTKYLISTVKPTKNFDATLVNYAPSGLSTGYKKKKPTRILQASKSNVSDISKNISSGQLDCYLSVVYKTYLIVMKPNCNDLFLIKNLWRFDYNNIYVRGQELLKGSSPDGISLVDQYLSLLEKQKWCEQVAINRVLIGSIKMDSLQILDKNYKNYFEMFANRLKAKTFSDRKKSNGFVDGLDSDQTSFEITNVEIVEMQRFGTFGRVGFLRVPDESLLVWLPKWVCVQRPYIFIYSDQSNMVLENFIYIENARIEHSESLITAVMNKFVFAVYSQTNTFLFQAHSQTDLILWITAIDEFYKEL</sequence>
<dbReference type="InterPro" id="IPR027417">
    <property type="entry name" value="P-loop_NTPase"/>
</dbReference>
<proteinExistence type="inferred from homology"/>
<dbReference type="InterPro" id="IPR001849">
    <property type="entry name" value="PH_domain"/>
</dbReference>
<evidence type="ECO:0000259" key="6">
    <source>
        <dbReference type="PROSITE" id="PS50003"/>
    </source>
</evidence>
<protein>
    <recommendedName>
        <fullName evidence="10">Kinesin motor domain-containing protein</fullName>
    </recommendedName>
</protein>
<organism evidence="8 9">
    <name type="scientific">Furculomyces boomerangus</name>
    <dbReference type="NCBI Taxonomy" id="61424"/>
    <lineage>
        <taxon>Eukaryota</taxon>
        <taxon>Fungi</taxon>
        <taxon>Fungi incertae sedis</taxon>
        <taxon>Zoopagomycota</taxon>
        <taxon>Kickxellomycotina</taxon>
        <taxon>Harpellomycetes</taxon>
        <taxon>Harpellales</taxon>
        <taxon>Harpellaceae</taxon>
        <taxon>Furculomyces</taxon>
    </lineage>
</organism>
<dbReference type="PANTHER" id="PTHR47117">
    <property type="entry name" value="STAR-RELATED LIPID TRANSFER PROTEIN 9"/>
    <property type="match status" value="1"/>
</dbReference>
<dbReference type="EMBL" id="MBFT01000083">
    <property type="protein sequence ID" value="PVU98336.1"/>
    <property type="molecule type" value="Genomic_DNA"/>
</dbReference>
<dbReference type="InterPro" id="IPR011993">
    <property type="entry name" value="PH-like_dom_sf"/>
</dbReference>
<dbReference type="InterPro" id="IPR019821">
    <property type="entry name" value="Kinesin_motor_CS"/>
</dbReference>
<comment type="caution">
    <text evidence="8">The sequence shown here is derived from an EMBL/GenBank/DDBJ whole genome shotgun (WGS) entry which is preliminary data.</text>
</comment>
<dbReference type="GO" id="GO:0005524">
    <property type="term" value="F:ATP binding"/>
    <property type="evidence" value="ECO:0007669"/>
    <property type="project" value="UniProtKB-UniRule"/>
</dbReference>
<dbReference type="InterPro" id="IPR036961">
    <property type="entry name" value="Kinesin_motor_dom_sf"/>
</dbReference>
<dbReference type="Pfam" id="PF12473">
    <property type="entry name" value="DUF3694"/>
    <property type="match status" value="1"/>
</dbReference>
<dbReference type="Gene3D" id="3.40.850.10">
    <property type="entry name" value="Kinesin motor domain"/>
    <property type="match status" value="1"/>
</dbReference>
<dbReference type="SUPFAM" id="SSF52540">
    <property type="entry name" value="P-loop containing nucleoside triphosphate hydrolases"/>
    <property type="match status" value="1"/>
</dbReference>
<dbReference type="Pfam" id="PF00225">
    <property type="entry name" value="Kinesin"/>
    <property type="match status" value="1"/>
</dbReference>
<keyword evidence="1 3" id="KW-0547">Nucleotide-binding</keyword>
<comment type="similarity">
    <text evidence="3">Belongs to the TRAFAC class myosin-kinesin ATPase superfamily. Kinesin family.</text>
</comment>
<keyword evidence="3" id="KW-0505">Motor protein</keyword>
<feature type="region of interest" description="Disordered" evidence="5">
    <location>
        <begin position="559"/>
        <end position="581"/>
    </location>
</feature>
<dbReference type="Gene3D" id="2.30.29.30">
    <property type="entry name" value="Pleckstrin-homology domain (PH domain)/Phosphotyrosine-binding domain (PTB)"/>
    <property type="match status" value="1"/>
</dbReference>
<dbReference type="STRING" id="61424.A0A2T9Z199"/>
<dbReference type="OrthoDB" id="3176171at2759"/>
<feature type="domain" description="Kinesin motor" evidence="7">
    <location>
        <begin position="9"/>
        <end position="417"/>
    </location>
</feature>
<dbReference type="PROSITE" id="PS50067">
    <property type="entry name" value="KINESIN_MOTOR_2"/>
    <property type="match status" value="1"/>
</dbReference>
<evidence type="ECO:0000256" key="5">
    <source>
        <dbReference type="SAM" id="MobiDB-lite"/>
    </source>
</evidence>
<dbReference type="InterPro" id="IPR001752">
    <property type="entry name" value="Kinesin_motor_dom"/>
</dbReference>
<dbReference type="GO" id="GO:0008017">
    <property type="term" value="F:microtubule binding"/>
    <property type="evidence" value="ECO:0007669"/>
    <property type="project" value="InterPro"/>
</dbReference>
<dbReference type="PROSITE" id="PS50003">
    <property type="entry name" value="PH_DOMAIN"/>
    <property type="match status" value="1"/>
</dbReference>
<dbReference type="PRINTS" id="PR00380">
    <property type="entry name" value="KINESINHEAVY"/>
</dbReference>
<evidence type="ECO:0000256" key="4">
    <source>
        <dbReference type="SAM" id="Coils"/>
    </source>
</evidence>
<feature type="binding site" evidence="3">
    <location>
        <begin position="157"/>
        <end position="164"/>
    </location>
    <ligand>
        <name>ATP</name>
        <dbReference type="ChEBI" id="CHEBI:30616"/>
    </ligand>
</feature>
<evidence type="ECO:0000313" key="9">
    <source>
        <dbReference type="Proteomes" id="UP000245699"/>
    </source>
</evidence>
<keyword evidence="2 3" id="KW-0067">ATP-binding</keyword>
<feature type="region of interest" description="Disordered" evidence="5">
    <location>
        <begin position="72"/>
        <end position="124"/>
    </location>
</feature>
<feature type="domain" description="PH" evidence="6">
    <location>
        <begin position="1728"/>
        <end position="1826"/>
    </location>
</feature>
<dbReference type="PROSITE" id="PS00411">
    <property type="entry name" value="KINESIN_MOTOR_1"/>
    <property type="match status" value="1"/>
</dbReference>
<name>A0A2T9Z199_9FUNG</name>
<dbReference type="SMART" id="SM00233">
    <property type="entry name" value="PH"/>
    <property type="match status" value="1"/>
</dbReference>
<feature type="coiled-coil region" evidence="4">
    <location>
        <begin position="432"/>
        <end position="463"/>
    </location>
</feature>
<gene>
    <name evidence="8" type="ORF">BB559_001664</name>
</gene>
<dbReference type="Proteomes" id="UP000245699">
    <property type="component" value="Unassembled WGS sequence"/>
</dbReference>
<dbReference type="SUPFAM" id="SSF50729">
    <property type="entry name" value="PH domain-like"/>
    <property type="match status" value="1"/>
</dbReference>
<dbReference type="GO" id="GO:0003777">
    <property type="term" value="F:microtubule motor activity"/>
    <property type="evidence" value="ECO:0007669"/>
    <property type="project" value="InterPro"/>
</dbReference>
<dbReference type="Pfam" id="PF00169">
    <property type="entry name" value="PH"/>
    <property type="match status" value="1"/>
</dbReference>
<evidence type="ECO:0000256" key="3">
    <source>
        <dbReference type="PROSITE-ProRule" id="PRU00283"/>
    </source>
</evidence>
<reference evidence="8 9" key="1">
    <citation type="journal article" date="2018" name="MBio">
        <title>Comparative Genomics Reveals the Core Gene Toolbox for the Fungus-Insect Symbiosis.</title>
        <authorList>
            <person name="Wang Y."/>
            <person name="Stata M."/>
            <person name="Wang W."/>
            <person name="Stajich J.E."/>
            <person name="White M.M."/>
            <person name="Moncalvo J.M."/>
        </authorList>
    </citation>
    <scope>NUCLEOTIDE SEQUENCE [LARGE SCALE GENOMIC DNA]</scope>
    <source>
        <strain evidence="8 9">AUS-77-4</strain>
    </source>
</reference>
<feature type="compositionally biased region" description="Low complexity" evidence="5">
    <location>
        <begin position="568"/>
        <end position="578"/>
    </location>
</feature>
<evidence type="ECO:0000313" key="8">
    <source>
        <dbReference type="EMBL" id="PVU98336.1"/>
    </source>
</evidence>
<dbReference type="GO" id="GO:0007018">
    <property type="term" value="P:microtubule-based movement"/>
    <property type="evidence" value="ECO:0007669"/>
    <property type="project" value="InterPro"/>
</dbReference>
<evidence type="ECO:0008006" key="10">
    <source>
        <dbReference type="Google" id="ProtNLM"/>
    </source>
</evidence>
<evidence type="ECO:0000256" key="2">
    <source>
        <dbReference type="ARBA" id="ARBA00022840"/>
    </source>
</evidence>
<keyword evidence="4" id="KW-0175">Coiled coil</keyword>
<accession>A0A2T9Z199</accession>